<feature type="domain" description="EGF-like" evidence="14">
    <location>
        <begin position="1352"/>
        <end position="1393"/>
    </location>
</feature>
<dbReference type="InterPro" id="IPR018097">
    <property type="entry name" value="EGF_Ca-bd_CS"/>
</dbReference>
<evidence type="ECO:0000313" key="18">
    <source>
        <dbReference type="Proteomes" id="UP000092460"/>
    </source>
</evidence>
<dbReference type="InterPro" id="IPR001881">
    <property type="entry name" value="EGF-like_Ca-bd_dom"/>
</dbReference>
<dbReference type="InterPro" id="IPR000436">
    <property type="entry name" value="Sushi_SCR_CCP_dom"/>
</dbReference>
<reference evidence="18" key="1">
    <citation type="submission" date="2015-01" db="EMBL/GenBank/DDBJ databases">
        <authorList>
            <person name="Aksoy S."/>
            <person name="Warren W."/>
            <person name="Wilson R.K."/>
        </authorList>
    </citation>
    <scope>NUCLEOTIDE SEQUENCE [LARGE SCALE GENOMIC DNA]</scope>
    <source>
        <strain evidence="18">IAEA</strain>
    </source>
</reference>
<feature type="domain" description="HYR" evidence="15">
    <location>
        <begin position="2282"/>
        <end position="2365"/>
    </location>
</feature>
<evidence type="ECO:0000256" key="4">
    <source>
        <dbReference type="ARBA" id="ARBA00022530"/>
    </source>
</evidence>
<dbReference type="FunFam" id="2.10.25.10:FF:000119">
    <property type="entry name" value="vitamin K-dependent protein S"/>
    <property type="match status" value="1"/>
</dbReference>
<feature type="domain" description="Sushi" evidence="16">
    <location>
        <begin position="117"/>
        <end position="184"/>
    </location>
</feature>
<feature type="domain" description="EGF-like" evidence="14">
    <location>
        <begin position="971"/>
        <end position="1012"/>
    </location>
</feature>
<keyword evidence="9" id="KW-0325">Glycoprotein</keyword>
<feature type="region of interest" description="Disordered" evidence="12">
    <location>
        <begin position="1807"/>
        <end position="1826"/>
    </location>
</feature>
<feature type="disulfide bond" evidence="11">
    <location>
        <begin position="2048"/>
        <end position="2075"/>
    </location>
</feature>
<name>A0A1B0B5H7_9MUSC</name>
<keyword evidence="7" id="KW-0677">Repeat</keyword>
<dbReference type="InterPro" id="IPR026823">
    <property type="entry name" value="cEGF"/>
</dbReference>
<comment type="similarity">
    <text evidence="2">Belongs to the fibulin family.</text>
</comment>
<dbReference type="SMART" id="SM00181">
    <property type="entry name" value="EGF"/>
    <property type="match status" value="24"/>
</dbReference>
<evidence type="ECO:0000256" key="11">
    <source>
        <dbReference type="PROSITE-ProRule" id="PRU00302"/>
    </source>
</evidence>
<feature type="chain" id="PRO_5008404527" description="Fibrillin-1" evidence="13">
    <location>
        <begin position="20"/>
        <end position="2654"/>
    </location>
</feature>
<dbReference type="Gene3D" id="2.10.70.10">
    <property type="entry name" value="Complement Module, domain 1"/>
    <property type="match status" value="6"/>
</dbReference>
<dbReference type="PANTHER" id="PTHR24050:SF27">
    <property type="entry name" value="FIBRILLIN-1"/>
    <property type="match status" value="1"/>
</dbReference>
<keyword evidence="3" id="KW-0964">Secreted</keyword>
<organism evidence="17 18">
    <name type="scientific">Glossina palpalis gambiensis</name>
    <dbReference type="NCBI Taxonomy" id="67801"/>
    <lineage>
        <taxon>Eukaryota</taxon>
        <taxon>Metazoa</taxon>
        <taxon>Ecdysozoa</taxon>
        <taxon>Arthropoda</taxon>
        <taxon>Hexapoda</taxon>
        <taxon>Insecta</taxon>
        <taxon>Pterygota</taxon>
        <taxon>Neoptera</taxon>
        <taxon>Endopterygota</taxon>
        <taxon>Diptera</taxon>
        <taxon>Brachycera</taxon>
        <taxon>Muscomorpha</taxon>
        <taxon>Hippoboscoidea</taxon>
        <taxon>Glossinidae</taxon>
        <taxon>Glossina</taxon>
    </lineage>
</organism>
<feature type="domain" description="Sushi" evidence="16">
    <location>
        <begin position="22"/>
        <end position="80"/>
    </location>
</feature>
<dbReference type="FunFam" id="2.10.25.10:FF:000038">
    <property type="entry name" value="Fibrillin 2"/>
    <property type="match status" value="1"/>
</dbReference>
<dbReference type="InterPro" id="IPR000742">
    <property type="entry name" value="EGF"/>
</dbReference>
<evidence type="ECO:0000256" key="1">
    <source>
        <dbReference type="ARBA" id="ARBA00004498"/>
    </source>
</evidence>
<dbReference type="InterPro" id="IPR003410">
    <property type="entry name" value="HYR_dom"/>
</dbReference>
<evidence type="ECO:0000259" key="16">
    <source>
        <dbReference type="PROSITE" id="PS50923"/>
    </source>
</evidence>
<dbReference type="PROSITE" id="PS01186">
    <property type="entry name" value="EGF_2"/>
    <property type="match status" value="8"/>
</dbReference>
<dbReference type="PROSITE" id="PS50026">
    <property type="entry name" value="EGF_3"/>
    <property type="match status" value="9"/>
</dbReference>
<feature type="domain" description="EGF-like" evidence="14">
    <location>
        <begin position="317"/>
        <end position="353"/>
    </location>
</feature>
<feature type="region of interest" description="Disordered" evidence="12">
    <location>
        <begin position="1844"/>
        <end position="1869"/>
    </location>
</feature>
<dbReference type="PROSITE" id="PS01187">
    <property type="entry name" value="EGF_CA"/>
    <property type="match status" value="7"/>
</dbReference>
<feature type="domain" description="EGF-like" evidence="14">
    <location>
        <begin position="1136"/>
        <end position="1176"/>
    </location>
</feature>
<dbReference type="Proteomes" id="UP000092460">
    <property type="component" value="Unassembled WGS sequence"/>
</dbReference>
<keyword evidence="5 10" id="KW-0245">EGF-like domain</keyword>
<keyword evidence="11" id="KW-0768">Sushi</keyword>
<evidence type="ECO:0000313" key="17">
    <source>
        <dbReference type="EnsemblMetazoa" id="GPPI019539-PA"/>
    </source>
</evidence>
<evidence type="ECO:0000256" key="9">
    <source>
        <dbReference type="ARBA" id="ARBA00023180"/>
    </source>
</evidence>
<dbReference type="EMBL" id="JXJN01008724">
    <property type="status" value="NOT_ANNOTATED_CDS"/>
    <property type="molecule type" value="Genomic_DNA"/>
</dbReference>
<dbReference type="Pfam" id="PF00084">
    <property type="entry name" value="Sushi"/>
    <property type="match status" value="6"/>
</dbReference>
<feature type="disulfide bond" evidence="11">
    <location>
        <begin position="1434"/>
        <end position="1461"/>
    </location>
</feature>
<feature type="region of interest" description="Disordered" evidence="12">
    <location>
        <begin position="2421"/>
        <end position="2440"/>
    </location>
</feature>
<evidence type="ECO:0000256" key="2">
    <source>
        <dbReference type="ARBA" id="ARBA00006127"/>
    </source>
</evidence>
<feature type="compositionally biased region" description="Basic and acidic residues" evidence="12">
    <location>
        <begin position="212"/>
        <end position="227"/>
    </location>
</feature>
<feature type="compositionally biased region" description="Acidic residues" evidence="12">
    <location>
        <begin position="190"/>
        <end position="211"/>
    </location>
</feature>
<feature type="disulfide bond" evidence="10">
    <location>
        <begin position="524"/>
        <end position="534"/>
    </location>
</feature>
<dbReference type="InterPro" id="IPR035976">
    <property type="entry name" value="Sushi/SCR/CCP_sf"/>
</dbReference>
<dbReference type="VEuPathDB" id="VectorBase:GPPI019539"/>
<feature type="domain" description="Sushi" evidence="16">
    <location>
        <begin position="1474"/>
        <end position="1537"/>
    </location>
</feature>
<feature type="domain" description="Sushi" evidence="16">
    <location>
        <begin position="1400"/>
        <end position="1463"/>
    </location>
</feature>
<feature type="region of interest" description="Disordered" evidence="12">
    <location>
        <begin position="2458"/>
        <end position="2483"/>
    </location>
</feature>
<dbReference type="FunFam" id="2.10.25.10:FF:000037">
    <property type="entry name" value="Signal peptide, CUB domain and EGF-like domain-containing 2"/>
    <property type="match status" value="2"/>
</dbReference>
<dbReference type="CDD" id="cd00033">
    <property type="entry name" value="CCP"/>
    <property type="match status" value="5"/>
</dbReference>
<dbReference type="InterPro" id="IPR052235">
    <property type="entry name" value="Nephronectin_domain"/>
</dbReference>
<evidence type="ECO:0000256" key="5">
    <source>
        <dbReference type="ARBA" id="ARBA00022536"/>
    </source>
</evidence>
<dbReference type="SUPFAM" id="SSF57196">
    <property type="entry name" value="EGF/Laminin"/>
    <property type="match status" value="7"/>
</dbReference>
<keyword evidence="18" id="KW-1185">Reference proteome</keyword>
<keyword evidence="8 10" id="KW-1015">Disulfide bond</keyword>
<dbReference type="PROSITE" id="PS50825">
    <property type="entry name" value="HYR"/>
    <property type="match status" value="2"/>
</dbReference>
<protein>
    <recommendedName>
        <fullName evidence="19">Fibrillin-1</fullName>
    </recommendedName>
</protein>
<dbReference type="FunFam" id="2.10.25.10:FF:000010">
    <property type="entry name" value="Pro-epidermal growth factor"/>
    <property type="match status" value="1"/>
</dbReference>
<dbReference type="PROSITE" id="PS50923">
    <property type="entry name" value="SUSHI"/>
    <property type="match status" value="6"/>
</dbReference>
<evidence type="ECO:0000256" key="6">
    <source>
        <dbReference type="ARBA" id="ARBA00022729"/>
    </source>
</evidence>
<dbReference type="Pfam" id="PF12662">
    <property type="entry name" value="cEGF"/>
    <property type="match status" value="3"/>
</dbReference>
<feature type="domain" description="EGF-like" evidence="14">
    <location>
        <begin position="520"/>
        <end position="559"/>
    </location>
</feature>
<feature type="domain" description="HYR" evidence="15">
    <location>
        <begin position="1668"/>
        <end position="1751"/>
    </location>
</feature>
<reference evidence="17" key="2">
    <citation type="submission" date="2020-05" db="UniProtKB">
        <authorList>
            <consortium name="EnsemblMetazoa"/>
        </authorList>
    </citation>
    <scope>IDENTIFICATION</scope>
    <source>
        <strain evidence="17">IAEA</strain>
    </source>
</reference>
<comment type="subcellular location">
    <subcellularLocation>
        <location evidence="1">Secreted</location>
        <location evidence="1">Extracellular space</location>
        <location evidence="1">Extracellular matrix</location>
    </subcellularLocation>
</comment>
<dbReference type="Pfam" id="PF07645">
    <property type="entry name" value="EGF_CA"/>
    <property type="match status" value="9"/>
</dbReference>
<dbReference type="InterPro" id="IPR000152">
    <property type="entry name" value="EGF-type_Asp/Asn_hydroxyl_site"/>
</dbReference>
<evidence type="ECO:0008006" key="19">
    <source>
        <dbReference type="Google" id="ProtNLM"/>
    </source>
</evidence>
<dbReference type="SMART" id="SM00179">
    <property type="entry name" value="EGF_CA"/>
    <property type="match status" value="22"/>
</dbReference>
<dbReference type="EnsemblMetazoa" id="GPPI019539-RA">
    <property type="protein sequence ID" value="GPPI019539-PA"/>
    <property type="gene ID" value="GPPI019539"/>
</dbReference>
<keyword evidence="6 13" id="KW-0732">Signal</keyword>
<evidence type="ECO:0000256" key="10">
    <source>
        <dbReference type="PROSITE-ProRule" id="PRU00076"/>
    </source>
</evidence>
<feature type="domain" description="Sushi" evidence="16">
    <location>
        <begin position="2088"/>
        <end position="2151"/>
    </location>
</feature>
<feature type="domain" description="Sushi" evidence="16">
    <location>
        <begin position="2027"/>
        <end position="2077"/>
    </location>
</feature>
<evidence type="ECO:0000256" key="8">
    <source>
        <dbReference type="ARBA" id="ARBA00023157"/>
    </source>
</evidence>
<evidence type="ECO:0000259" key="15">
    <source>
        <dbReference type="PROSITE" id="PS50825"/>
    </source>
</evidence>
<feature type="signal peptide" evidence="13">
    <location>
        <begin position="1"/>
        <end position="19"/>
    </location>
</feature>
<feature type="domain" description="EGF-like" evidence="14">
    <location>
        <begin position="1177"/>
        <end position="1217"/>
    </location>
</feature>
<dbReference type="CDD" id="cd00054">
    <property type="entry name" value="EGF_CA"/>
    <property type="match status" value="8"/>
</dbReference>
<dbReference type="InterPro" id="IPR009030">
    <property type="entry name" value="Growth_fac_rcpt_cys_sf"/>
</dbReference>
<feature type="domain" description="EGF-like" evidence="14">
    <location>
        <begin position="910"/>
        <end position="948"/>
    </location>
</feature>
<dbReference type="Pfam" id="PF14670">
    <property type="entry name" value="FXa_inhibition"/>
    <property type="match status" value="4"/>
</dbReference>
<dbReference type="Gene3D" id="2.10.25.10">
    <property type="entry name" value="Laminin"/>
    <property type="match status" value="24"/>
</dbReference>
<dbReference type="PROSITE" id="PS00010">
    <property type="entry name" value="ASX_HYDROXYL"/>
    <property type="match status" value="11"/>
</dbReference>
<dbReference type="FunFam" id="2.10.25.10:FF:000005">
    <property type="entry name" value="Fibrillin 2"/>
    <property type="match status" value="3"/>
</dbReference>
<dbReference type="GO" id="GO:0071944">
    <property type="term" value="C:cell periphery"/>
    <property type="evidence" value="ECO:0007669"/>
    <property type="project" value="UniProtKB-ARBA"/>
</dbReference>
<feature type="domain" description="EGF-like" evidence="14">
    <location>
        <begin position="702"/>
        <end position="738"/>
    </location>
</feature>
<dbReference type="SUPFAM" id="SSF57184">
    <property type="entry name" value="Growth factor receptor domain"/>
    <property type="match status" value="6"/>
</dbReference>
<accession>A0A1B0B5H7</accession>
<keyword evidence="4" id="KW-0272">Extracellular matrix</keyword>
<dbReference type="SUPFAM" id="SSF57535">
    <property type="entry name" value="Complement control module/SCR domain"/>
    <property type="match status" value="6"/>
</dbReference>
<evidence type="ECO:0000259" key="14">
    <source>
        <dbReference type="PROSITE" id="PS50026"/>
    </source>
</evidence>
<dbReference type="Pfam" id="PF02494">
    <property type="entry name" value="HYR"/>
    <property type="match status" value="2"/>
</dbReference>
<evidence type="ECO:0000256" key="3">
    <source>
        <dbReference type="ARBA" id="ARBA00022525"/>
    </source>
</evidence>
<evidence type="ECO:0000256" key="7">
    <source>
        <dbReference type="ARBA" id="ARBA00022737"/>
    </source>
</evidence>
<proteinExistence type="inferred from homology"/>
<dbReference type="PANTHER" id="PTHR24050">
    <property type="entry name" value="PA14 DOMAIN-CONTAINING PROTEIN"/>
    <property type="match status" value="1"/>
</dbReference>
<dbReference type="GO" id="GO:0005509">
    <property type="term" value="F:calcium ion binding"/>
    <property type="evidence" value="ECO:0007669"/>
    <property type="project" value="InterPro"/>
</dbReference>
<dbReference type="InterPro" id="IPR049883">
    <property type="entry name" value="NOTCH1_EGF-like"/>
</dbReference>
<feature type="domain" description="EGF-like" evidence="14">
    <location>
        <begin position="1054"/>
        <end position="1094"/>
    </location>
</feature>
<comment type="caution">
    <text evidence="10">Lacks conserved residue(s) required for the propagation of feature annotation.</text>
</comment>
<evidence type="ECO:0000256" key="13">
    <source>
        <dbReference type="SAM" id="SignalP"/>
    </source>
</evidence>
<sequence length="2654" mass="295413">MGYGYHLLLTLSLISVIAARYEDCERPPSVNYANIRIEDEETAIRAIYTCLSGYELKGPSEVVCDLDTDEWITEIPECIRQSDSNEMNAENANKKRKQSDIVEDRSVSADFVATLDMSCVQAKVKAPEIRHGYVQKYDRRRRGDNVFLVASYSCNEHFELEDSEINTLYCSDRKWVGELPVCISLGEYVEEEDEEEYGDYDNGDEDDGEDDGVVREKTPRPVIREPPNESPPPSSSEVGHEVEGDLTKVSTEANIVVEPTQDPYTPRILDEECGSNKGGCSQMCQRLLYPGENEPRLRCSCHEGFSLDPYDYSTCHDINECLLGNGGCEQVCENLPGSFQCTCEPGYQLDTFTGTTCIDINECLLRNGHGPCHDTCHNHQPGYRCSCDNLPGTQLSANNHTCVDAGKCSQPNNGGCSHTCLSLSLGRVFCVCPLGYRMMDDGKNCEDINECEDPEKSVECTAGCENTPGSYHCIAINSHSAEENDLIRTEVYTKISESTSPVAILECAAGYRALNGHCVDVDECSEMTHDCEICLNTNGGFQCSCSPGFYLAVDNRTCLDIDECSIVVEYNENEVPSRLCSHYCENTIGGFVCYCPPKYHLFEDLRTCVLDRCEDLNSHDLNKTQCSHDCNDLLDGSYECLCAEGYKLSEDGFTCSEIDDICSRSHGNERCSPGTCQPAENETSFNCICPIGYVQNNHSCIDIDECREKSHKCSHKCVNIEGDYRCLCPEGFKFRESSTNECEDIDECQVQNEICGSLQCVNYPGTFKCVCYDGSEPDENTGLCESAVEDPCVNHPCSHGCLSDGQTFVCTCPENMTLENLGQNCIGLDLCSINNNDCEHICNSDEHGMCSCYQGFRLDDTGKTCVDIDECEEGNGGCHHLCTNFAGGFNCSCHQGFDFLDEPLKNYCFDIDECITGAHTCLSDMICENLNGSFTCICPSGYAVGLSLDHADLFSLYNSSLNSSHSPACLDIDECSIDNGQCSHFCINLPGSYECTCPPGYLLNTENNRSCILFNACLQQNGGCSHSCHHTDGHTKCSCPKGLHLDLDEKTCLDIDECLLTNNSCEHVCENLFASYACSCRRGFTLASDNHSCLDINECAENVDNCSVICINILGSYICACESGYELAEDQRSCLDVNECLVGQHDCSHECINIEGGFECTCPNGYYLSSNRSLCLDMDECSTTDHGCSHKCVNTMGSYECVCPSESTLAEDGKSCINSACLINNGGCSHFCSIEIGCNCPAGWALQDDRKTCYDINECLYKNGGCDFKCVNTEGSYECLCPDGVQQRIGESCLPICPAGYRVSPDDPTRCVDINECLVPDICEFGCLNINGSYDCLCPSGYRLEDRRRCVDVDECDENNGRCLGGQCINHMGSFECKCSSGYRLADDRKTCEKRIELRDECPVFEPPENAEIHCTKYRHKQRFFYNTRCKIWCKQKYRLVGPSQRYCNASGQWDDYQNLCLPLLNSSLSHLAVVCPPLSQPMHGIVLPHSCTTGRTYVGERCRLQCNAGYVPVGKSVSMCTQQMQWSYNDPFECKPKEIETRMGSTNGFTPLPLPTVPTYDIATPFNNRSLSGVGLTTNIGGGHGIRSPYIKCPRNTTVFLDASERTTHVILQKPITNMDYRYIQSSPAWTRDLEAHLSAGIHVVIFRGYDPITGRRARCKTVINVRYAESPQAVFCTPSFEVTLGENQAYRSVVWEEPRFESKDAGIKIVYKSRLPGELFGVGVHKVFYEATSENGLVAQCEFKITVKKHSSNLETQLNFNLESAYTPTRTHITMNGKNFILYEQLIKISFHTLAPNFPASSFATKETSNSYPSNENTKPPSQTEFKRNKFISNWVQPAPKAYEAPGKSVQPHLPPLYTRTKFNDNTEPHPLENSLDSILETIYSPPSTIPTALNTANQFSASAEPALISHHSNFRPNYNQPRLYSTLVPNKPIHTNSVSIPTVHSSSTIDTIMTRAHLLPGHESFIICPGEEPVKVTNAKSVELPANCILKNVRHNSFRQFVKRHSLAKSMDNKKSLLFKNAEIHCTKYRHKQRFFYNTRCKIWCKQKYRLVGPSQRYCNASGQWDDYQNLCLPLLNSSLSHLAVVCPPLSQPMHGIVLPHSCTTGRTYVGERCRLQCNAGYVPVGKSVSMCTQQMQWSYNDPFECKPKEIETRMGSTNGFTPLPLPTVPTYDIATPFNNRSLSGVGLTTNIGGGHGIRSPYIKCPRNTTVFLDASERTTHVILQKPITNMDYRYIQSSPAWTRDLEAHLSAGIHVVIFRGYDPITGRRARCKTVINVRYAESPQAVFCTPSFEVTLGENQAYRSVVWEEPRFESKDAGIKIVYKSRLPGELFGVGVHKVFYEATSENGLVAQCEFKITVKKHSSNLETQLNFNLESAYTPTRTHITMNGKNFILYEQLIKISFHTLAPNFPASSFATKETSNSYPSNENTKPPSQTEFKRNKFISNWVQPAPKAYEAPGKSVQPHLPPLYTRTKFNDNTEPHPLENSLDSILETIYSPPSTIPTALNTANQFSASAEPALISHHSNFRPNYNQPRLYSTLVPNKPIHTNSVSIPTVHSSSTIDTIMTRAHLLPGHESFIICPGEEPVKVTNAKSVELPANCILKNVRHNSFRQFVKRHSLAKGPLTGASRNRARSLATASLVYCITIAKL</sequence>
<feature type="region of interest" description="Disordered" evidence="12">
    <location>
        <begin position="190"/>
        <end position="242"/>
    </location>
</feature>
<dbReference type="SMART" id="SM00032">
    <property type="entry name" value="CCP"/>
    <property type="match status" value="6"/>
</dbReference>
<dbReference type="FunFam" id="2.10.25.10:FF:000014">
    <property type="entry name" value="Latent-transforming growth factor beta-binding protein 3"/>
    <property type="match status" value="1"/>
</dbReference>
<dbReference type="STRING" id="67801.A0A1B0B5H7"/>
<dbReference type="FunFam" id="2.10.25.10:FF:000240">
    <property type="entry name" value="Vitamin K-dependent protein S"/>
    <property type="match status" value="1"/>
</dbReference>
<evidence type="ECO:0000256" key="12">
    <source>
        <dbReference type="SAM" id="MobiDB-lite"/>
    </source>
</evidence>